<sequence length="67" mass="7660">MKLSDHQQEAYCIALAKLKEAMEEPQQKSMAFIKNMHSQLEELTSMHPVPAEHDTTSGCVVRRAYKL</sequence>
<dbReference type="GO" id="GO:0005634">
    <property type="term" value="C:nucleus"/>
    <property type="evidence" value="ECO:0007669"/>
    <property type="project" value="InterPro"/>
</dbReference>
<keyword evidence="3" id="KW-1185">Reference proteome</keyword>
<protein>
    <recommendedName>
        <fullName evidence="1">KNOX2 domain-containing protein</fullName>
    </recommendedName>
</protein>
<evidence type="ECO:0000313" key="3">
    <source>
        <dbReference type="Proteomes" id="UP000237347"/>
    </source>
</evidence>
<proteinExistence type="predicted"/>
<gene>
    <name evidence="2" type="ORF">CFP56_032719</name>
</gene>
<dbReference type="PANTHER" id="PTHR48452">
    <property type="entry name" value="FUSED COMPOUND LEAF 1"/>
    <property type="match status" value="1"/>
</dbReference>
<accession>A0AAW0JHE4</accession>
<dbReference type="InterPro" id="IPR005541">
    <property type="entry name" value="KNOX2"/>
</dbReference>
<organism evidence="2 3">
    <name type="scientific">Quercus suber</name>
    <name type="common">Cork oak</name>
    <dbReference type="NCBI Taxonomy" id="58331"/>
    <lineage>
        <taxon>Eukaryota</taxon>
        <taxon>Viridiplantae</taxon>
        <taxon>Streptophyta</taxon>
        <taxon>Embryophyta</taxon>
        <taxon>Tracheophyta</taxon>
        <taxon>Spermatophyta</taxon>
        <taxon>Magnoliopsida</taxon>
        <taxon>eudicotyledons</taxon>
        <taxon>Gunneridae</taxon>
        <taxon>Pentapetalae</taxon>
        <taxon>rosids</taxon>
        <taxon>fabids</taxon>
        <taxon>Fagales</taxon>
        <taxon>Fagaceae</taxon>
        <taxon>Quercus</taxon>
    </lineage>
</organism>
<name>A0AAW0JHE4_QUESU</name>
<dbReference type="AlphaFoldDB" id="A0AAW0JHE4"/>
<dbReference type="PANTHER" id="PTHR48452:SF1">
    <property type="entry name" value="FUSED COMPOUND LEAF 1"/>
    <property type="match status" value="1"/>
</dbReference>
<reference evidence="2 3" key="1">
    <citation type="journal article" date="2018" name="Sci. Data">
        <title>The draft genome sequence of cork oak.</title>
        <authorList>
            <person name="Ramos A.M."/>
            <person name="Usie A."/>
            <person name="Barbosa P."/>
            <person name="Barros P.M."/>
            <person name="Capote T."/>
            <person name="Chaves I."/>
            <person name="Simoes F."/>
            <person name="Abreu I."/>
            <person name="Carrasquinho I."/>
            <person name="Faro C."/>
            <person name="Guimaraes J.B."/>
            <person name="Mendonca D."/>
            <person name="Nobrega F."/>
            <person name="Rodrigues L."/>
            <person name="Saibo N.J.M."/>
            <person name="Varela M.C."/>
            <person name="Egas C."/>
            <person name="Matos J."/>
            <person name="Miguel C.M."/>
            <person name="Oliveira M.M."/>
            <person name="Ricardo C.P."/>
            <person name="Goncalves S."/>
        </authorList>
    </citation>
    <scope>NUCLEOTIDE SEQUENCE [LARGE SCALE GENOMIC DNA]</scope>
    <source>
        <strain evidence="3">cv. HL8</strain>
    </source>
</reference>
<evidence type="ECO:0000259" key="1">
    <source>
        <dbReference type="SMART" id="SM01256"/>
    </source>
</evidence>
<dbReference type="Proteomes" id="UP000237347">
    <property type="component" value="Unassembled WGS sequence"/>
</dbReference>
<dbReference type="SMART" id="SM01256">
    <property type="entry name" value="KNOX2"/>
    <property type="match status" value="1"/>
</dbReference>
<comment type="caution">
    <text evidence="2">The sequence shown here is derived from an EMBL/GenBank/DDBJ whole genome shotgun (WGS) entry which is preliminary data.</text>
</comment>
<feature type="domain" description="KNOX2" evidence="1">
    <location>
        <begin position="1"/>
        <end position="45"/>
    </location>
</feature>
<dbReference type="EMBL" id="PKMF04000563">
    <property type="protein sequence ID" value="KAK7825796.1"/>
    <property type="molecule type" value="Genomic_DNA"/>
</dbReference>
<evidence type="ECO:0000313" key="2">
    <source>
        <dbReference type="EMBL" id="KAK7825796.1"/>
    </source>
</evidence>
<dbReference type="GO" id="GO:0003677">
    <property type="term" value="F:DNA binding"/>
    <property type="evidence" value="ECO:0007669"/>
    <property type="project" value="InterPro"/>
</dbReference>